<dbReference type="InterPro" id="IPR036178">
    <property type="entry name" value="Formintransfe-cycloase-like_sf"/>
</dbReference>
<dbReference type="Proteomes" id="UP000006002">
    <property type="component" value="Unassembled WGS sequence"/>
</dbReference>
<proteinExistence type="predicted"/>
<dbReference type="GO" id="GO:0016740">
    <property type="term" value="F:transferase activity"/>
    <property type="evidence" value="ECO:0007669"/>
    <property type="project" value="UniProtKB-KW"/>
</dbReference>
<dbReference type="Gene3D" id="1.20.120.680">
    <property type="entry name" value="Formiminotetrahydrofolate cyclodeaminase monomer, up-and-down helical bundle"/>
    <property type="match status" value="1"/>
</dbReference>
<accession>A5ZW27</accession>
<evidence type="ECO:0000259" key="1">
    <source>
        <dbReference type="Pfam" id="PF04961"/>
    </source>
</evidence>
<gene>
    <name evidence="2" type="ORF">RUMOBE_03220</name>
</gene>
<dbReference type="InterPro" id="IPR007044">
    <property type="entry name" value="Cyclodeamin/CycHdrlase"/>
</dbReference>
<organism evidence="2 3">
    <name type="scientific">Blautia obeum ATCC 29174</name>
    <dbReference type="NCBI Taxonomy" id="411459"/>
    <lineage>
        <taxon>Bacteria</taxon>
        <taxon>Bacillati</taxon>
        <taxon>Bacillota</taxon>
        <taxon>Clostridia</taxon>
        <taxon>Lachnospirales</taxon>
        <taxon>Lachnospiraceae</taxon>
        <taxon>Blautia</taxon>
    </lineage>
</organism>
<name>A5ZW27_9FIRM</name>
<protein>
    <submittedName>
        <fullName evidence="2">Formiminotransferase-cyclodeaminase</fullName>
    </submittedName>
</protein>
<reference evidence="2 3" key="1">
    <citation type="submission" date="2007-03" db="EMBL/GenBank/DDBJ databases">
        <authorList>
            <person name="Fulton L."/>
            <person name="Clifton S."/>
            <person name="Fulton B."/>
            <person name="Xu J."/>
            <person name="Minx P."/>
            <person name="Pepin K.H."/>
            <person name="Johnson M."/>
            <person name="Thiruvilangam P."/>
            <person name="Bhonagiri V."/>
            <person name="Nash W.E."/>
            <person name="Mardis E.R."/>
            <person name="Wilson R.K."/>
        </authorList>
    </citation>
    <scope>NUCLEOTIDE SEQUENCE [LARGE SCALE GENOMIC DNA]</scope>
    <source>
        <strain evidence="2 3">ATCC 29174</strain>
    </source>
</reference>
<evidence type="ECO:0000313" key="2">
    <source>
        <dbReference type="EMBL" id="EDM86262.1"/>
    </source>
</evidence>
<dbReference type="HOGENOM" id="CLU_088419_0_1_9"/>
<reference evidence="2 3" key="2">
    <citation type="submission" date="2007-04" db="EMBL/GenBank/DDBJ databases">
        <title>Draft genome sequence of Ruminococcus obeum (ATCC 29174).</title>
        <authorList>
            <person name="Sudarsanam P."/>
            <person name="Ley R."/>
            <person name="Guruge J."/>
            <person name="Turnbaugh P.J."/>
            <person name="Mahowald M."/>
            <person name="Liep D."/>
            <person name="Gordon J."/>
        </authorList>
    </citation>
    <scope>NUCLEOTIDE SEQUENCE [LARGE SCALE GENOMIC DNA]</scope>
    <source>
        <strain evidence="2 3">ATCC 29174</strain>
    </source>
</reference>
<dbReference type="Pfam" id="PF04961">
    <property type="entry name" value="FTCD_C"/>
    <property type="match status" value="1"/>
</dbReference>
<evidence type="ECO:0000313" key="3">
    <source>
        <dbReference type="Proteomes" id="UP000006002"/>
    </source>
</evidence>
<sequence>MFFLGGEKMGFSTSTCTEFVEVLASKAPVPGGGGASALVGAVGTALGNMVGSLTVGKKKYADVEDEMWELKAKCDQLQKDFLSLIERDAEVFEPLSKAYGMPRETEEEKAEKAHVMEIVLKDACSVPMEIMEKCCEAIDLIVEFAAKGSKLAISDAGVGAAFCKAALQGASLNVYINTKSMANREYAEELNKKADAMLEKYTKIADETFESVLGRLK</sequence>
<feature type="domain" description="Cyclodeaminase/cyclohydrolase" evidence="1">
    <location>
        <begin position="15"/>
        <end position="195"/>
    </location>
</feature>
<dbReference type="AlphaFoldDB" id="A5ZW27"/>
<dbReference type="SUPFAM" id="SSF101262">
    <property type="entry name" value="Methenyltetrahydrofolate cyclohydrolase-like"/>
    <property type="match status" value="1"/>
</dbReference>
<dbReference type="EMBL" id="AAVO02000017">
    <property type="protein sequence ID" value="EDM86262.1"/>
    <property type="molecule type" value="Genomic_DNA"/>
</dbReference>
<keyword evidence="2" id="KW-0808">Transferase</keyword>
<comment type="caution">
    <text evidence="2">The sequence shown here is derived from an EMBL/GenBank/DDBJ whole genome shotgun (WGS) entry which is preliminary data.</text>
</comment>
<dbReference type="eggNOG" id="COG3404">
    <property type="taxonomic scope" value="Bacteria"/>
</dbReference>